<evidence type="ECO:0000259" key="3">
    <source>
        <dbReference type="Pfam" id="PF25231"/>
    </source>
</evidence>
<name>A0A7G7BNT3_9ACTN</name>
<dbReference type="PANTHER" id="PTHR33133:SF1">
    <property type="entry name" value="EXPRESSED PROTEIN-RELATED"/>
    <property type="match status" value="1"/>
</dbReference>
<evidence type="ECO:0000313" key="4">
    <source>
        <dbReference type="EMBL" id="QNE76998.1"/>
    </source>
</evidence>
<feature type="transmembrane region" description="Helical" evidence="2">
    <location>
        <begin position="346"/>
        <end position="373"/>
    </location>
</feature>
<feature type="compositionally biased region" description="Low complexity" evidence="1">
    <location>
        <begin position="1"/>
        <end position="17"/>
    </location>
</feature>
<evidence type="ECO:0000256" key="1">
    <source>
        <dbReference type="SAM" id="MobiDB-lite"/>
    </source>
</evidence>
<dbReference type="KEGG" id="sfiy:F0344_22385"/>
<dbReference type="PANTHER" id="PTHR33133">
    <property type="entry name" value="OS08G0107100 PROTEIN-RELATED"/>
    <property type="match status" value="1"/>
</dbReference>
<gene>
    <name evidence="4" type="ORF">F0344_22385</name>
</gene>
<keyword evidence="2" id="KW-0812">Transmembrane</keyword>
<feature type="region of interest" description="Disordered" evidence="1">
    <location>
        <begin position="1"/>
        <end position="80"/>
    </location>
</feature>
<proteinExistence type="predicted"/>
<evidence type="ECO:0000256" key="2">
    <source>
        <dbReference type="SAM" id="Phobius"/>
    </source>
</evidence>
<sequence>MNDSPGWASPGSAPSDGQEAGIPRPSEPVDAGSPAPQWSPAQPPPGQWSPPSTSGTGPGAHPPAPGWGGAPQGPGWGNAPMAAKPGVIPLRPLSIGEILDGAVSTMRAHWRTVLGVSLTVAVIAQVAIILIQRYLLPAPVSVDPNAVGAEALRQTADSMQSTLLSSAPATLISLIATLITTAVLTVVISRSVLGRRATLSDAWTEARPRLPQLLGLTLLLSLMSTAIMAAGLLPGLLIGSTAGIMLALLGFTAALVVVLWLMVRFTLAAPALMLERQSILTSMRRSAKLVQGAWWRTFGILALTYLLVIVVALVIGVPFAIVAIAMDGAGIGDLMNGSAEFGWPFLIVSGIGEVIVSTLTYPFTAGVMALLYVDQRIRREALDLDLARAANVPGYDTHRS</sequence>
<feature type="transmembrane region" description="Helical" evidence="2">
    <location>
        <begin position="244"/>
        <end position="272"/>
    </location>
</feature>
<dbReference type="EMBL" id="CP045702">
    <property type="protein sequence ID" value="QNE76998.1"/>
    <property type="molecule type" value="Genomic_DNA"/>
</dbReference>
<feature type="transmembrane region" description="Helical" evidence="2">
    <location>
        <begin position="171"/>
        <end position="193"/>
    </location>
</feature>
<dbReference type="Proteomes" id="UP000515307">
    <property type="component" value="Chromosome"/>
</dbReference>
<dbReference type="AlphaFoldDB" id="A0A7G7BNT3"/>
<protein>
    <recommendedName>
        <fullName evidence="3">DUF7847 domain-containing protein</fullName>
    </recommendedName>
</protein>
<feature type="transmembrane region" description="Helical" evidence="2">
    <location>
        <begin position="113"/>
        <end position="135"/>
    </location>
</feature>
<dbReference type="Pfam" id="PF25231">
    <property type="entry name" value="DUF7847"/>
    <property type="match status" value="1"/>
</dbReference>
<feature type="compositionally biased region" description="Low complexity" evidence="1">
    <location>
        <begin position="31"/>
        <end position="40"/>
    </location>
</feature>
<keyword evidence="2" id="KW-1133">Transmembrane helix</keyword>
<feature type="domain" description="DUF7847" evidence="3">
    <location>
        <begin position="153"/>
        <end position="373"/>
    </location>
</feature>
<accession>A0A7G7BNT3</accession>
<feature type="transmembrane region" description="Helical" evidence="2">
    <location>
        <begin position="213"/>
        <end position="238"/>
    </location>
</feature>
<feature type="compositionally biased region" description="Gly residues" evidence="1">
    <location>
        <begin position="66"/>
        <end position="76"/>
    </location>
</feature>
<feature type="transmembrane region" description="Helical" evidence="2">
    <location>
        <begin position="293"/>
        <end position="326"/>
    </location>
</feature>
<keyword evidence="2" id="KW-0472">Membrane</keyword>
<keyword evidence="5" id="KW-1185">Reference proteome</keyword>
<reference evidence="5" key="1">
    <citation type="submission" date="2019-10" db="EMBL/GenBank/DDBJ databases">
        <title>Antimicrobial potential of Antarctic Bacteria.</title>
        <authorList>
            <person name="Benaud N."/>
            <person name="Edwards R.J."/>
            <person name="Ferrari B.C."/>
        </authorList>
    </citation>
    <scope>NUCLEOTIDE SEQUENCE [LARGE SCALE GENOMIC DNA]</scope>
    <source>
        <strain evidence="5">NBSH44</strain>
    </source>
</reference>
<dbReference type="RefSeq" id="WP_185300492.1">
    <property type="nucleotide sequence ID" value="NZ_CP045702.1"/>
</dbReference>
<organism evidence="4 5">
    <name type="scientific">Streptomyces finlayi</name>
    <dbReference type="NCBI Taxonomy" id="67296"/>
    <lineage>
        <taxon>Bacteria</taxon>
        <taxon>Bacillati</taxon>
        <taxon>Actinomycetota</taxon>
        <taxon>Actinomycetes</taxon>
        <taxon>Kitasatosporales</taxon>
        <taxon>Streptomycetaceae</taxon>
        <taxon>Streptomyces</taxon>
    </lineage>
</organism>
<dbReference type="InterPro" id="IPR057169">
    <property type="entry name" value="DUF7847"/>
</dbReference>
<evidence type="ECO:0000313" key="5">
    <source>
        <dbReference type="Proteomes" id="UP000515307"/>
    </source>
</evidence>